<evidence type="ECO:0000313" key="5">
    <source>
        <dbReference type="Proteomes" id="UP000051580"/>
    </source>
</evidence>
<dbReference type="Gene3D" id="3.40.50.360">
    <property type="match status" value="1"/>
</dbReference>
<dbReference type="Pfam" id="PF03358">
    <property type="entry name" value="FMN_red"/>
    <property type="match status" value="1"/>
</dbReference>
<feature type="domain" description="NADPH-dependent FMN reductase-like" evidence="3">
    <location>
        <begin position="1"/>
        <end position="121"/>
    </location>
</feature>
<reference evidence="4 5" key="1">
    <citation type="journal article" date="2015" name="Genome Announc.">
        <title>Expanding the biotechnology potential of lactobacilli through comparative genomics of 213 strains and associated genera.</title>
        <authorList>
            <person name="Sun Z."/>
            <person name="Harris H.M."/>
            <person name="McCann A."/>
            <person name="Guo C."/>
            <person name="Argimon S."/>
            <person name="Zhang W."/>
            <person name="Yang X."/>
            <person name="Jeffery I.B."/>
            <person name="Cooney J.C."/>
            <person name="Kagawa T.F."/>
            <person name="Liu W."/>
            <person name="Song Y."/>
            <person name="Salvetti E."/>
            <person name="Wrobel A."/>
            <person name="Rasinkangas P."/>
            <person name="Parkhill J."/>
            <person name="Rea M.C."/>
            <person name="O'Sullivan O."/>
            <person name="Ritari J."/>
            <person name="Douillard F.P."/>
            <person name="Paul Ross R."/>
            <person name="Yang R."/>
            <person name="Briner A.E."/>
            <person name="Felis G.E."/>
            <person name="de Vos W.M."/>
            <person name="Barrangou R."/>
            <person name="Klaenhammer T.R."/>
            <person name="Caufield P.W."/>
            <person name="Cui Y."/>
            <person name="Zhang H."/>
            <person name="O'Toole P.W."/>
        </authorList>
    </citation>
    <scope>NUCLEOTIDE SEQUENCE [LARGE SCALE GENOMIC DNA]</scope>
    <source>
        <strain evidence="4 5">DSM 16381</strain>
    </source>
</reference>
<dbReference type="Proteomes" id="UP000051580">
    <property type="component" value="Unassembled WGS sequence"/>
</dbReference>
<keyword evidence="2" id="KW-0288">FMN</keyword>
<dbReference type="STRING" id="1423753.FD28_GL000038"/>
<name>A0A0R1UY77_9LACO</name>
<dbReference type="PANTHER" id="PTHR43278">
    <property type="entry name" value="NAD(P)H-DEPENDENT FMN-CONTAINING OXIDOREDUCTASE YWQN-RELATED"/>
    <property type="match status" value="1"/>
</dbReference>
<dbReference type="RefSeq" id="WP_057731393.1">
    <property type="nucleotide sequence ID" value="NZ_AZFS01000006.1"/>
</dbReference>
<keyword evidence="1" id="KW-0285">Flavoprotein</keyword>
<sequence>MTILFINGSPRHHGNTATLGARLLADLPVATRHLADYQLNFVQDFRDTTHPQLDLSDDYEALMQADFATATDIVLGTPVYWYGMTGQMKVFMDRWFDSFSHDFPFAGKRLYLLLVGADQPDIKATGIASAVQYSCDWLHMAFQGTGIVTADGPTDVASLVTLPASCRDLRQKLLAASK</sequence>
<accession>A0A0R1UY77</accession>
<dbReference type="PANTHER" id="PTHR43278:SF4">
    <property type="entry name" value="NAD(P)H-DEPENDENT FMN-CONTAINING OXIDOREDUCTASE YWQN-RELATED"/>
    <property type="match status" value="1"/>
</dbReference>
<gene>
    <name evidence="4" type="ORF">FD28_GL000038</name>
</gene>
<proteinExistence type="predicted"/>
<evidence type="ECO:0000256" key="2">
    <source>
        <dbReference type="ARBA" id="ARBA00022643"/>
    </source>
</evidence>
<dbReference type="InterPro" id="IPR051796">
    <property type="entry name" value="ISF_SsuE-like"/>
</dbReference>
<organism evidence="4 5">
    <name type="scientific">Levilactobacillus hammesii DSM 16381</name>
    <dbReference type="NCBI Taxonomy" id="1423753"/>
    <lineage>
        <taxon>Bacteria</taxon>
        <taxon>Bacillati</taxon>
        <taxon>Bacillota</taxon>
        <taxon>Bacilli</taxon>
        <taxon>Lactobacillales</taxon>
        <taxon>Lactobacillaceae</taxon>
        <taxon>Levilactobacillus</taxon>
    </lineage>
</organism>
<keyword evidence="5" id="KW-1185">Reference proteome</keyword>
<protein>
    <submittedName>
        <fullName evidence="4">Multimeric flavodoxin WrbA</fullName>
    </submittedName>
</protein>
<dbReference type="SUPFAM" id="SSF52218">
    <property type="entry name" value="Flavoproteins"/>
    <property type="match status" value="1"/>
</dbReference>
<evidence type="ECO:0000259" key="3">
    <source>
        <dbReference type="Pfam" id="PF03358"/>
    </source>
</evidence>
<dbReference type="GO" id="GO:0016491">
    <property type="term" value="F:oxidoreductase activity"/>
    <property type="evidence" value="ECO:0007669"/>
    <property type="project" value="InterPro"/>
</dbReference>
<dbReference type="InterPro" id="IPR005025">
    <property type="entry name" value="FMN_Rdtase-like_dom"/>
</dbReference>
<dbReference type="EMBL" id="AZFS01000006">
    <property type="protein sequence ID" value="KRL98240.1"/>
    <property type="molecule type" value="Genomic_DNA"/>
</dbReference>
<evidence type="ECO:0000256" key="1">
    <source>
        <dbReference type="ARBA" id="ARBA00022630"/>
    </source>
</evidence>
<dbReference type="InterPro" id="IPR029039">
    <property type="entry name" value="Flavoprotein-like_sf"/>
</dbReference>
<dbReference type="OrthoDB" id="9805976at2"/>
<dbReference type="AlphaFoldDB" id="A0A0R1UY77"/>
<dbReference type="PATRIC" id="fig|1423753.3.peg.42"/>
<evidence type="ECO:0000313" key="4">
    <source>
        <dbReference type="EMBL" id="KRL98240.1"/>
    </source>
</evidence>
<comment type="caution">
    <text evidence="4">The sequence shown here is derived from an EMBL/GenBank/DDBJ whole genome shotgun (WGS) entry which is preliminary data.</text>
</comment>